<dbReference type="HOGENOM" id="CLU_000604_61_3_9"/>
<protein>
    <recommendedName>
        <fullName evidence="1">ABC transporter domain-containing protein</fullName>
    </recommendedName>
</protein>
<dbReference type="GO" id="GO:0005524">
    <property type="term" value="F:ATP binding"/>
    <property type="evidence" value="ECO:0007669"/>
    <property type="project" value="InterPro"/>
</dbReference>
<evidence type="ECO:0000313" key="2">
    <source>
        <dbReference type="EMBL" id="EMZ27332.1"/>
    </source>
</evidence>
<comment type="caution">
    <text evidence="2">The sequence shown here is derived from an EMBL/GenBank/DDBJ whole genome shotgun (WGS) entry which is preliminary data.</text>
</comment>
<dbReference type="Proteomes" id="UP000012589">
    <property type="component" value="Unassembled WGS sequence"/>
</dbReference>
<dbReference type="InterPro" id="IPR039421">
    <property type="entry name" value="Type_1_exporter"/>
</dbReference>
<dbReference type="Gene3D" id="3.40.50.300">
    <property type="entry name" value="P-loop containing nucleotide triphosphate hydrolases"/>
    <property type="match status" value="1"/>
</dbReference>
<dbReference type="InterPro" id="IPR003439">
    <property type="entry name" value="ABC_transporter-like_ATP-bd"/>
</dbReference>
<dbReference type="PATRIC" id="fig|1235802.3.peg.2455"/>
<name>N2AD06_9FIRM</name>
<organism evidence="2 3">
    <name type="scientific">Eubacterium plexicaudatum ASF492</name>
    <dbReference type="NCBI Taxonomy" id="1235802"/>
    <lineage>
        <taxon>Bacteria</taxon>
        <taxon>Bacillati</taxon>
        <taxon>Bacillota</taxon>
        <taxon>Clostridia</taxon>
        <taxon>Eubacteriales</taxon>
        <taxon>Eubacteriaceae</taxon>
        <taxon>Eubacterium</taxon>
    </lineage>
</organism>
<keyword evidence="3" id="KW-1185">Reference proteome</keyword>
<dbReference type="InterPro" id="IPR027417">
    <property type="entry name" value="P-loop_NTPase"/>
</dbReference>
<dbReference type="GO" id="GO:0015421">
    <property type="term" value="F:ABC-type oligopeptide transporter activity"/>
    <property type="evidence" value="ECO:0007669"/>
    <property type="project" value="TreeGrafter"/>
</dbReference>
<evidence type="ECO:0000259" key="1">
    <source>
        <dbReference type="Pfam" id="PF00005"/>
    </source>
</evidence>
<dbReference type="AlphaFoldDB" id="N2AD06"/>
<sequence>MEEIIQTCKRTGIYEEIMNMKEQFDTMISEYGRNLSGGQKQRIAITRVLLEKAEVIIFDEPTSGLDYENKIRIKNLIYDLGEKTVVLITHDKELIESEGYLNILKNGRIQEEQ</sequence>
<dbReference type="EMBL" id="AQFT01000071">
    <property type="protein sequence ID" value="EMZ27332.1"/>
    <property type="molecule type" value="Genomic_DNA"/>
</dbReference>
<dbReference type="STRING" id="1235802.C823_02319"/>
<accession>N2AD06</accession>
<gene>
    <name evidence="2" type="ORF">C823_02319</name>
</gene>
<evidence type="ECO:0000313" key="3">
    <source>
        <dbReference type="Proteomes" id="UP000012589"/>
    </source>
</evidence>
<dbReference type="SUPFAM" id="SSF52540">
    <property type="entry name" value="P-loop containing nucleoside triphosphate hydrolases"/>
    <property type="match status" value="1"/>
</dbReference>
<dbReference type="PANTHER" id="PTHR43394">
    <property type="entry name" value="ATP-DEPENDENT PERMEASE MDL1, MITOCHONDRIAL"/>
    <property type="match status" value="1"/>
</dbReference>
<reference evidence="2 3" key="1">
    <citation type="journal article" date="2014" name="Genome Announc.">
        <title>Draft genome sequences of the altered schaedler flora, a defined bacterial community from gnotobiotic mice.</title>
        <authorList>
            <person name="Wannemuehler M.J."/>
            <person name="Overstreet A.M."/>
            <person name="Ward D.V."/>
            <person name="Phillips G.J."/>
        </authorList>
    </citation>
    <scope>NUCLEOTIDE SEQUENCE [LARGE SCALE GENOMIC DNA]</scope>
    <source>
        <strain evidence="2 3">ASF492</strain>
    </source>
</reference>
<proteinExistence type="predicted"/>
<feature type="domain" description="ABC transporter" evidence="1">
    <location>
        <begin position="18"/>
        <end position="63"/>
    </location>
</feature>
<dbReference type="Pfam" id="PF00005">
    <property type="entry name" value="ABC_tran"/>
    <property type="match status" value="1"/>
</dbReference>
<dbReference type="eggNOG" id="COG1132">
    <property type="taxonomic scope" value="Bacteria"/>
</dbReference>
<dbReference type="PANTHER" id="PTHR43394:SF1">
    <property type="entry name" value="ATP-BINDING CASSETTE SUB-FAMILY B MEMBER 10, MITOCHONDRIAL"/>
    <property type="match status" value="1"/>
</dbReference>
<dbReference type="GO" id="GO:0016887">
    <property type="term" value="F:ATP hydrolysis activity"/>
    <property type="evidence" value="ECO:0007669"/>
    <property type="project" value="InterPro"/>
</dbReference>